<dbReference type="Proteomes" id="UP000198440">
    <property type="component" value="Unassembled WGS sequence"/>
</dbReference>
<dbReference type="OrthoDB" id="9948815at2"/>
<dbReference type="AlphaFoldDB" id="A0A239DXJ8"/>
<reference evidence="2 3" key="1">
    <citation type="submission" date="2017-06" db="EMBL/GenBank/DDBJ databases">
        <authorList>
            <person name="Kim H.J."/>
            <person name="Triplett B.A."/>
        </authorList>
    </citation>
    <scope>NUCLEOTIDE SEQUENCE [LARGE SCALE GENOMIC DNA]</scope>
    <source>
        <strain evidence="2 3">DSM 11445</strain>
    </source>
</reference>
<feature type="compositionally biased region" description="Basic and acidic residues" evidence="1">
    <location>
        <begin position="20"/>
        <end position="30"/>
    </location>
</feature>
<evidence type="ECO:0000313" key="2">
    <source>
        <dbReference type="EMBL" id="SNS37245.1"/>
    </source>
</evidence>
<protein>
    <submittedName>
        <fullName evidence="2">Uncharacterized protein</fullName>
    </submittedName>
</protein>
<gene>
    <name evidence="2" type="ORF">SAMN04488078_101285</name>
</gene>
<organism evidence="2 3">
    <name type="scientific">Antarctobacter heliothermus</name>
    <dbReference type="NCBI Taxonomy" id="74033"/>
    <lineage>
        <taxon>Bacteria</taxon>
        <taxon>Pseudomonadati</taxon>
        <taxon>Pseudomonadota</taxon>
        <taxon>Alphaproteobacteria</taxon>
        <taxon>Rhodobacterales</taxon>
        <taxon>Roseobacteraceae</taxon>
        <taxon>Antarctobacter</taxon>
    </lineage>
</organism>
<dbReference type="EMBL" id="FZON01000012">
    <property type="protein sequence ID" value="SNS37245.1"/>
    <property type="molecule type" value="Genomic_DNA"/>
</dbReference>
<evidence type="ECO:0000313" key="3">
    <source>
        <dbReference type="Proteomes" id="UP000198440"/>
    </source>
</evidence>
<sequence>MTGQIKVQVIVDRDGRVVGARFRDERDKPQDNAPTARLEPTEGQRALEIDLPAEVVGLPGPDLHRFFSDLRVSWPAEVALPEIKIDRDRARPQDPDA</sequence>
<feature type="region of interest" description="Disordered" evidence="1">
    <location>
        <begin position="20"/>
        <end position="44"/>
    </location>
</feature>
<proteinExistence type="predicted"/>
<name>A0A239DXJ8_9RHOB</name>
<dbReference type="RefSeq" id="WP_089277477.1">
    <property type="nucleotide sequence ID" value="NZ_FZON01000012.1"/>
</dbReference>
<accession>A0A239DXJ8</accession>
<evidence type="ECO:0000256" key="1">
    <source>
        <dbReference type="SAM" id="MobiDB-lite"/>
    </source>
</evidence>